<dbReference type="AlphaFoldDB" id="A0A7V2ZM97"/>
<dbReference type="InterPro" id="IPR009056">
    <property type="entry name" value="Cyt_c-like_dom"/>
</dbReference>
<dbReference type="GO" id="GO:0020037">
    <property type="term" value="F:heme binding"/>
    <property type="evidence" value="ECO:0007669"/>
    <property type="project" value="InterPro"/>
</dbReference>
<dbReference type="GO" id="GO:0009055">
    <property type="term" value="F:electron transfer activity"/>
    <property type="evidence" value="ECO:0007669"/>
    <property type="project" value="InterPro"/>
</dbReference>
<evidence type="ECO:0000256" key="2">
    <source>
        <dbReference type="ARBA" id="ARBA00022723"/>
    </source>
</evidence>
<evidence type="ECO:0000256" key="4">
    <source>
        <dbReference type="PROSITE-ProRule" id="PRU00433"/>
    </source>
</evidence>
<dbReference type="Gene3D" id="1.10.760.10">
    <property type="entry name" value="Cytochrome c-like domain"/>
    <property type="match status" value="1"/>
</dbReference>
<protein>
    <submittedName>
        <fullName evidence="6">Cytochrome c</fullName>
    </submittedName>
</protein>
<comment type="caution">
    <text evidence="6">The sequence shown here is derived from an EMBL/GenBank/DDBJ whole genome shotgun (WGS) entry which is preliminary data.</text>
</comment>
<dbReference type="InterPro" id="IPR036909">
    <property type="entry name" value="Cyt_c-like_dom_sf"/>
</dbReference>
<dbReference type="GO" id="GO:0046872">
    <property type="term" value="F:metal ion binding"/>
    <property type="evidence" value="ECO:0007669"/>
    <property type="project" value="UniProtKB-KW"/>
</dbReference>
<keyword evidence="1 4" id="KW-0349">Heme</keyword>
<dbReference type="EMBL" id="DSUJ01000011">
    <property type="protein sequence ID" value="HFI92453.1"/>
    <property type="molecule type" value="Genomic_DNA"/>
</dbReference>
<keyword evidence="3 4" id="KW-0408">Iron</keyword>
<sequence>MTKPQIWVAAFLFLFIVLFLIQKATKTQEPEKDFSQMGSGMMQQESNENLTGAELMSSFGCLNCHGTNLEGSAMGPALANLKQYWSRDNLINYLRNPNSFMSQKRFQEYREKYPNMLMPAYGNKDVKDLGKIADYLLGR</sequence>
<reference evidence="6" key="1">
    <citation type="journal article" date="2020" name="mSystems">
        <title>Genome- and Community-Level Interaction Insights into Carbon Utilization and Element Cycling Functions of Hydrothermarchaeota in Hydrothermal Sediment.</title>
        <authorList>
            <person name="Zhou Z."/>
            <person name="Liu Y."/>
            <person name="Xu W."/>
            <person name="Pan J."/>
            <person name="Luo Z.H."/>
            <person name="Li M."/>
        </authorList>
    </citation>
    <scope>NUCLEOTIDE SEQUENCE [LARGE SCALE GENOMIC DNA]</scope>
    <source>
        <strain evidence="6">SpSt-479</strain>
    </source>
</reference>
<name>A0A7V2ZM97_9BACT</name>
<dbReference type="PROSITE" id="PS51007">
    <property type="entry name" value="CYTC"/>
    <property type="match status" value="1"/>
</dbReference>
<keyword evidence="2 4" id="KW-0479">Metal-binding</keyword>
<evidence type="ECO:0000256" key="3">
    <source>
        <dbReference type="ARBA" id="ARBA00023004"/>
    </source>
</evidence>
<gene>
    <name evidence="6" type="ORF">ENS31_13130</name>
</gene>
<evidence type="ECO:0000256" key="1">
    <source>
        <dbReference type="ARBA" id="ARBA00022617"/>
    </source>
</evidence>
<proteinExistence type="predicted"/>
<evidence type="ECO:0000259" key="5">
    <source>
        <dbReference type="PROSITE" id="PS51007"/>
    </source>
</evidence>
<accession>A0A7V2ZM97</accession>
<dbReference type="SUPFAM" id="SSF46626">
    <property type="entry name" value="Cytochrome c"/>
    <property type="match status" value="1"/>
</dbReference>
<feature type="domain" description="Cytochrome c" evidence="5">
    <location>
        <begin position="47"/>
        <end position="139"/>
    </location>
</feature>
<evidence type="ECO:0000313" key="6">
    <source>
        <dbReference type="EMBL" id="HFI92453.1"/>
    </source>
</evidence>
<organism evidence="6">
    <name type="scientific">Ignavibacterium album</name>
    <dbReference type="NCBI Taxonomy" id="591197"/>
    <lineage>
        <taxon>Bacteria</taxon>
        <taxon>Pseudomonadati</taxon>
        <taxon>Ignavibacteriota</taxon>
        <taxon>Ignavibacteria</taxon>
        <taxon>Ignavibacteriales</taxon>
        <taxon>Ignavibacteriaceae</taxon>
        <taxon>Ignavibacterium</taxon>
    </lineage>
</organism>
<dbReference type="Pfam" id="PF00034">
    <property type="entry name" value="Cytochrom_C"/>
    <property type="match status" value="1"/>
</dbReference>